<dbReference type="EMBL" id="JAHHHV010000092">
    <property type="protein sequence ID" value="MBW4468684.1"/>
    <property type="molecule type" value="Genomic_DNA"/>
</dbReference>
<dbReference type="GO" id="GO:0016787">
    <property type="term" value="F:hydrolase activity"/>
    <property type="evidence" value="ECO:0007669"/>
    <property type="project" value="UniProtKB-KW"/>
</dbReference>
<feature type="domain" description="Serine aminopeptidase S33" evidence="1">
    <location>
        <begin position="59"/>
        <end position="245"/>
    </location>
</feature>
<reference evidence="2" key="1">
    <citation type="submission" date="2021-05" db="EMBL/GenBank/DDBJ databases">
        <authorList>
            <person name="Pietrasiak N."/>
            <person name="Ward R."/>
            <person name="Stajich J.E."/>
            <person name="Kurbessoian T."/>
        </authorList>
    </citation>
    <scope>NUCLEOTIDE SEQUENCE</scope>
    <source>
        <strain evidence="2">GSE-TBD4-15B</strain>
    </source>
</reference>
<dbReference type="Proteomes" id="UP000707356">
    <property type="component" value="Unassembled WGS sequence"/>
</dbReference>
<evidence type="ECO:0000313" key="3">
    <source>
        <dbReference type="Proteomes" id="UP000707356"/>
    </source>
</evidence>
<evidence type="ECO:0000313" key="2">
    <source>
        <dbReference type="EMBL" id="MBW4468684.1"/>
    </source>
</evidence>
<evidence type="ECO:0000259" key="1">
    <source>
        <dbReference type="Pfam" id="PF12146"/>
    </source>
</evidence>
<keyword evidence="2" id="KW-0378">Hydrolase</keyword>
<comment type="caution">
    <text evidence="2">The sequence shown here is derived from an EMBL/GenBank/DDBJ whole genome shotgun (WGS) entry which is preliminary data.</text>
</comment>
<dbReference type="PANTHER" id="PTHR22753:SF48">
    <property type="entry name" value="PHOSPHOLIPID_GLYCEROL ACYLTRANSFERASE DOMAIN-CONTAINING PROTEIN"/>
    <property type="match status" value="1"/>
</dbReference>
<dbReference type="Pfam" id="PF12146">
    <property type="entry name" value="Hydrolase_4"/>
    <property type="match status" value="1"/>
</dbReference>
<dbReference type="PANTHER" id="PTHR22753">
    <property type="entry name" value="TRANSMEMBRANE PROTEIN 68"/>
    <property type="match status" value="1"/>
</dbReference>
<dbReference type="Gene3D" id="3.40.50.1820">
    <property type="entry name" value="alpha/beta hydrolase"/>
    <property type="match status" value="1"/>
</dbReference>
<dbReference type="SUPFAM" id="SSF53474">
    <property type="entry name" value="alpha/beta-Hydrolases"/>
    <property type="match status" value="1"/>
</dbReference>
<proteinExistence type="predicted"/>
<name>A0A951PHI9_9CYAN</name>
<reference evidence="2" key="2">
    <citation type="journal article" date="2022" name="Microbiol. Resour. Announc.">
        <title>Metagenome Sequencing to Explore Phylogenomics of Terrestrial Cyanobacteria.</title>
        <authorList>
            <person name="Ward R.D."/>
            <person name="Stajich J.E."/>
            <person name="Johansen J.R."/>
            <person name="Huntemann M."/>
            <person name="Clum A."/>
            <person name="Foster B."/>
            <person name="Foster B."/>
            <person name="Roux S."/>
            <person name="Palaniappan K."/>
            <person name="Varghese N."/>
            <person name="Mukherjee S."/>
            <person name="Reddy T.B.K."/>
            <person name="Daum C."/>
            <person name="Copeland A."/>
            <person name="Chen I.A."/>
            <person name="Ivanova N.N."/>
            <person name="Kyrpides N.C."/>
            <person name="Shapiro N."/>
            <person name="Eloe-Fadrosh E.A."/>
            <person name="Pietrasiak N."/>
        </authorList>
    </citation>
    <scope>NUCLEOTIDE SEQUENCE</scope>
    <source>
        <strain evidence="2">GSE-TBD4-15B</strain>
    </source>
</reference>
<dbReference type="GO" id="GO:0016020">
    <property type="term" value="C:membrane"/>
    <property type="evidence" value="ECO:0007669"/>
    <property type="project" value="TreeGrafter"/>
</dbReference>
<sequence length="267" mass="30003">MTSAYLLALRSPRPPRPKAALLIYLPGGDGTGQLFYRQLAGLEQVFDIRCLEIPANDLTGWEQLVAQVVALVQIELRQGERPAVYLCGESFGGCLALKVIQHSPELFDRLILVNSASAFNRDSWLYWLSLLAYPVPDPLYRAFWLGFLPILAALQRIEAKDRRTLLNAVQMMTQKTSIWRMSLLREFQLSNAQLRQINQPTLIVASERDCILDSVREAHRLSRLLPQAQIHILPESGHACLLEADVNLHQILAAVNFLPQPASQSVS</sequence>
<accession>A0A951PHI9</accession>
<dbReference type="InterPro" id="IPR022742">
    <property type="entry name" value="Hydrolase_4"/>
</dbReference>
<dbReference type="AlphaFoldDB" id="A0A951PHI9"/>
<organism evidence="2 3">
    <name type="scientific">Pegethrix bostrychoides GSE-TBD4-15B</name>
    <dbReference type="NCBI Taxonomy" id="2839662"/>
    <lineage>
        <taxon>Bacteria</taxon>
        <taxon>Bacillati</taxon>
        <taxon>Cyanobacteriota</taxon>
        <taxon>Cyanophyceae</taxon>
        <taxon>Oculatellales</taxon>
        <taxon>Oculatellaceae</taxon>
        <taxon>Pegethrix</taxon>
    </lineage>
</organism>
<gene>
    <name evidence="2" type="ORF">KME07_24935</name>
</gene>
<dbReference type="InterPro" id="IPR029058">
    <property type="entry name" value="AB_hydrolase_fold"/>
</dbReference>
<protein>
    <submittedName>
        <fullName evidence="2">Alpha/beta hydrolase</fullName>
    </submittedName>
</protein>